<evidence type="ECO:0000313" key="3">
    <source>
        <dbReference type="Proteomes" id="UP000663970"/>
    </source>
</evidence>
<dbReference type="PROSITE" id="PS50943">
    <property type="entry name" value="HTH_CROC1"/>
    <property type="match status" value="1"/>
</dbReference>
<dbReference type="EMBL" id="JAEKJY010000002">
    <property type="protein sequence ID" value="MBN8234895.1"/>
    <property type="molecule type" value="Genomic_DNA"/>
</dbReference>
<dbReference type="InterPro" id="IPR001387">
    <property type="entry name" value="Cro/C1-type_HTH"/>
</dbReference>
<accession>A0ABS3DUA6</accession>
<dbReference type="SMART" id="SM00530">
    <property type="entry name" value="HTH_XRE"/>
    <property type="match status" value="1"/>
</dbReference>
<gene>
    <name evidence="2" type="ORF">JF544_06520</name>
</gene>
<dbReference type="InterPro" id="IPR010982">
    <property type="entry name" value="Lambda_DNA-bd_dom_sf"/>
</dbReference>
<keyword evidence="3" id="KW-1185">Reference proteome</keyword>
<protein>
    <submittedName>
        <fullName evidence="2">Helix-turn-helix transcriptional regulator</fullName>
    </submittedName>
</protein>
<evidence type="ECO:0000259" key="1">
    <source>
        <dbReference type="PROSITE" id="PS50943"/>
    </source>
</evidence>
<dbReference type="SUPFAM" id="SSF47413">
    <property type="entry name" value="lambda repressor-like DNA-binding domains"/>
    <property type="match status" value="1"/>
</dbReference>
<proteinExistence type="predicted"/>
<organism evidence="2 3">
    <name type="scientific">Halobacillus kuroshimensis</name>
    <dbReference type="NCBI Taxonomy" id="302481"/>
    <lineage>
        <taxon>Bacteria</taxon>
        <taxon>Bacillati</taxon>
        <taxon>Bacillota</taxon>
        <taxon>Bacilli</taxon>
        <taxon>Bacillales</taxon>
        <taxon>Bacillaceae</taxon>
        <taxon>Halobacillus</taxon>
    </lineage>
</organism>
<name>A0ABS3DUA6_9BACI</name>
<evidence type="ECO:0000313" key="2">
    <source>
        <dbReference type="EMBL" id="MBN8234895.1"/>
    </source>
</evidence>
<sequence>MRTKMRKQREKLCLSQQKVADTAGLTRVNYSSIERGRTEPNIEQMIAIAKALKVTPDVNFFEDFCDVSYQNPEEVI</sequence>
<dbReference type="Gene3D" id="1.10.260.40">
    <property type="entry name" value="lambda repressor-like DNA-binding domains"/>
    <property type="match status" value="1"/>
</dbReference>
<reference evidence="2 3" key="1">
    <citation type="submission" date="2020-12" db="EMBL/GenBank/DDBJ databases">
        <title>Oil enriched cultivation method for isolating marine PHA-producing bacteria.</title>
        <authorList>
            <person name="Zheng W."/>
            <person name="Yu S."/>
            <person name="Huang Y."/>
        </authorList>
    </citation>
    <scope>NUCLEOTIDE SEQUENCE [LARGE SCALE GENOMIC DNA]</scope>
    <source>
        <strain evidence="2 3">SY-2-6</strain>
    </source>
</reference>
<dbReference type="Proteomes" id="UP000663970">
    <property type="component" value="Unassembled WGS sequence"/>
</dbReference>
<feature type="domain" description="HTH cro/C1-type" evidence="1">
    <location>
        <begin position="5"/>
        <end position="59"/>
    </location>
</feature>
<dbReference type="CDD" id="cd00093">
    <property type="entry name" value="HTH_XRE"/>
    <property type="match status" value="1"/>
</dbReference>
<comment type="caution">
    <text evidence="2">The sequence shown here is derived from an EMBL/GenBank/DDBJ whole genome shotgun (WGS) entry which is preliminary data.</text>
</comment>
<dbReference type="Pfam" id="PF01381">
    <property type="entry name" value="HTH_3"/>
    <property type="match status" value="1"/>
</dbReference>